<evidence type="ECO:0000259" key="13">
    <source>
        <dbReference type="PROSITE" id="PS50110"/>
    </source>
</evidence>
<dbReference type="PROSITE" id="PS50109">
    <property type="entry name" value="HIS_KIN"/>
    <property type="match status" value="1"/>
</dbReference>
<comment type="subunit">
    <text evidence="9">At low DSF concentrations, interacts with RpfF.</text>
</comment>
<dbReference type="FunFam" id="1.10.287.130:FF:000002">
    <property type="entry name" value="Two-component osmosensing histidine kinase"/>
    <property type="match status" value="1"/>
</dbReference>
<reference evidence="15" key="3">
    <citation type="submission" date="2021-06" db="EMBL/GenBank/DDBJ databases">
        <title>Genomic Description and Analysis of Intracellular Bacteria, Candidatus Berkiella cookevillensis and Candidatus Berkiella aquae.</title>
        <authorList>
            <person name="Kidane D.T."/>
            <person name="Mehari Y.T."/>
            <person name="Rice F.C."/>
            <person name="Arivett B.A."/>
            <person name="Farone A.L."/>
            <person name="Berk S.G."/>
            <person name="Farone M.B."/>
        </authorList>
    </citation>
    <scope>NUCLEOTIDE SEQUENCE</scope>
    <source>
        <strain evidence="15">HT99</strain>
    </source>
</reference>
<feature type="domain" description="Response regulatory" evidence="13">
    <location>
        <begin position="465"/>
        <end position="585"/>
    </location>
</feature>
<evidence type="ECO:0000256" key="8">
    <source>
        <dbReference type="ARBA" id="ARBA00023012"/>
    </source>
</evidence>
<keyword evidence="8" id="KW-0902">Two-component regulatory system</keyword>
<dbReference type="EMBL" id="LKAJ02000001">
    <property type="protein sequence ID" value="MCS5711178.1"/>
    <property type="molecule type" value="Genomic_DNA"/>
</dbReference>
<dbReference type="Pfam" id="PF00512">
    <property type="entry name" value="HisKA"/>
    <property type="match status" value="1"/>
</dbReference>
<dbReference type="CDD" id="cd16922">
    <property type="entry name" value="HATPase_EvgS-ArcB-TorS-like"/>
    <property type="match status" value="1"/>
</dbReference>
<dbReference type="CDD" id="cd00082">
    <property type="entry name" value="HisKA"/>
    <property type="match status" value="1"/>
</dbReference>
<proteinExistence type="predicted"/>
<evidence type="ECO:0000256" key="7">
    <source>
        <dbReference type="ARBA" id="ARBA00022840"/>
    </source>
</evidence>
<dbReference type="InterPro" id="IPR036890">
    <property type="entry name" value="HATPase_C_sf"/>
</dbReference>
<dbReference type="Gene3D" id="1.10.287.130">
    <property type="match status" value="1"/>
</dbReference>
<dbReference type="GO" id="GO:0000155">
    <property type="term" value="F:phosphorelay sensor kinase activity"/>
    <property type="evidence" value="ECO:0007669"/>
    <property type="project" value="InterPro"/>
</dbReference>
<dbReference type="OrthoDB" id="6187449at2"/>
<dbReference type="InterPro" id="IPR011006">
    <property type="entry name" value="CheY-like_superfamily"/>
</dbReference>
<dbReference type="InterPro" id="IPR036097">
    <property type="entry name" value="HisK_dim/P_sf"/>
</dbReference>
<dbReference type="Gene3D" id="3.30.565.10">
    <property type="entry name" value="Histidine kinase-like ATPase, C-terminal domain"/>
    <property type="match status" value="1"/>
</dbReference>
<keyword evidence="7" id="KW-0067">ATP-binding</keyword>
<dbReference type="SUPFAM" id="SSF55874">
    <property type="entry name" value="ATPase domain of HSP90 chaperone/DNA topoisomerase II/histidine kinase"/>
    <property type="match status" value="1"/>
</dbReference>
<accession>A0A0Q9YTV8</accession>
<organism evidence="14">
    <name type="scientific">Candidatus Berkiella aquae</name>
    <dbReference type="NCBI Taxonomy" id="295108"/>
    <lineage>
        <taxon>Bacteria</taxon>
        <taxon>Pseudomonadati</taxon>
        <taxon>Pseudomonadota</taxon>
        <taxon>Gammaproteobacteria</taxon>
        <taxon>Candidatus Berkiellales</taxon>
        <taxon>Candidatus Berkiellaceae</taxon>
        <taxon>Candidatus Berkiella</taxon>
    </lineage>
</organism>
<dbReference type="Pfam" id="PF00072">
    <property type="entry name" value="Response_reg"/>
    <property type="match status" value="1"/>
</dbReference>
<dbReference type="Gene3D" id="3.40.50.2300">
    <property type="match status" value="1"/>
</dbReference>
<dbReference type="InterPro" id="IPR005467">
    <property type="entry name" value="His_kinase_dom"/>
</dbReference>
<dbReference type="SUPFAM" id="SSF47384">
    <property type="entry name" value="Homodimeric domain of signal transducing histidine kinase"/>
    <property type="match status" value="1"/>
</dbReference>
<dbReference type="SMART" id="SM00448">
    <property type="entry name" value="REC"/>
    <property type="match status" value="1"/>
</dbReference>
<dbReference type="Pfam" id="PF02518">
    <property type="entry name" value="HATPase_c"/>
    <property type="match status" value="1"/>
</dbReference>
<name>A0A0Q9YTV8_9GAMM</name>
<dbReference type="InterPro" id="IPR035965">
    <property type="entry name" value="PAS-like_dom_sf"/>
</dbReference>
<dbReference type="STRING" id="295108.HT99x_01710"/>
<keyword evidence="6 14" id="KW-0418">Kinase</keyword>
<sequence>MNEYEYNKLLLKQLKRSDISLENDDLPQNFINLLQRVSNAYNEAEQGRYIIERSMEISSEEMLNLREILQKEKEIMQSVMSEGLLVIDPFWKISNINVTGCKLLSSSCENLIGKSFYDVFTLYETKKDVQYKIELDELKAKCSEGKIYHCDNGALKTFTGILLPVRFSINPLPLINHSHFGGAVIILQDITKRLETEQVLLSSLQAAEQSNKAKTQFLANMSHEIRTPMNGVLGMLQLLMHTDLNEKQKNYIDKCYESANLLLRILGDILDFSKIEAGKVEVEEIDFKIKEVFESMLAIFKAQCREKSIDISMDFDPQIPLMVSGDIFRMKQIVTNLINNAIKFTDHNGEIHIDVKKIREQDEQITLSFSITDNGIGIPKVMQDKIFEIFSQADESTTRKHGGTGLGLAICKHLVELLGGEIHVTSEVNEGSTFVFTLKFKKIEKIQEHAVTTEAKFIIPQFNANILLVEDNPLNQKVVNDMLNTLGCKIDIVDTGKAAVNAYQQQKYDLIFMDCHMPEMDGFDATKKIREIENEKAINAKTVIVALTANALKGTKDKCLAVGMNDYLSKPVNYSQLCMTLIKHLPNLQGPSH</sequence>
<dbReference type="InterPro" id="IPR000014">
    <property type="entry name" value="PAS"/>
</dbReference>
<evidence type="ECO:0000313" key="14">
    <source>
        <dbReference type="EMBL" id="KRG21154.1"/>
    </source>
</evidence>
<dbReference type="SMART" id="SM00388">
    <property type="entry name" value="HisKA"/>
    <property type="match status" value="1"/>
</dbReference>
<reference evidence="14" key="1">
    <citation type="submission" date="2015-09" db="EMBL/GenBank/DDBJ databases">
        <title>Draft Genome Sequences of Two Novel Amoeba-resistant Intranuclear Bacteria, Candidatus Berkiella cookevillensis and Candidatus Berkiella aquae.</title>
        <authorList>
            <person name="Mehari Y.T."/>
            <person name="Arivett B.A."/>
            <person name="Farone A.L."/>
            <person name="Gunderson J.H."/>
            <person name="Farone M.B."/>
        </authorList>
    </citation>
    <scope>NUCLEOTIDE SEQUENCE [LARGE SCALE GENOMIC DNA]</scope>
    <source>
        <strain evidence="14">HT99</strain>
    </source>
</reference>
<protein>
    <recommendedName>
        <fullName evidence="10">Sensory/regulatory protein RpfC</fullName>
        <ecNumber evidence="2">2.7.13.3</ecNumber>
    </recommendedName>
</protein>
<dbReference type="InterPro" id="IPR003594">
    <property type="entry name" value="HATPase_dom"/>
</dbReference>
<keyword evidence="5" id="KW-0547">Nucleotide-binding</keyword>
<dbReference type="RefSeq" id="WP_075066337.1">
    <property type="nucleotide sequence ID" value="NZ_LKAJ02000001.1"/>
</dbReference>
<evidence type="ECO:0000256" key="6">
    <source>
        <dbReference type="ARBA" id="ARBA00022777"/>
    </source>
</evidence>
<evidence type="ECO:0000256" key="11">
    <source>
        <dbReference type="PROSITE-ProRule" id="PRU00169"/>
    </source>
</evidence>
<comment type="caution">
    <text evidence="14">The sequence shown here is derived from an EMBL/GenBank/DDBJ whole genome shotgun (WGS) entry which is preliminary data.</text>
</comment>
<keyword evidence="4 14" id="KW-0808">Transferase</keyword>
<feature type="domain" description="Histidine kinase" evidence="12">
    <location>
        <begin position="220"/>
        <end position="442"/>
    </location>
</feature>
<evidence type="ECO:0000256" key="10">
    <source>
        <dbReference type="ARBA" id="ARBA00068150"/>
    </source>
</evidence>
<evidence type="ECO:0000256" key="3">
    <source>
        <dbReference type="ARBA" id="ARBA00022553"/>
    </source>
</evidence>
<dbReference type="InterPro" id="IPR004358">
    <property type="entry name" value="Sig_transdc_His_kin-like_C"/>
</dbReference>
<dbReference type="PRINTS" id="PR00344">
    <property type="entry name" value="BCTRLSENSOR"/>
</dbReference>
<dbReference type="GO" id="GO:0005524">
    <property type="term" value="F:ATP binding"/>
    <property type="evidence" value="ECO:0007669"/>
    <property type="project" value="UniProtKB-KW"/>
</dbReference>
<dbReference type="InterPro" id="IPR001789">
    <property type="entry name" value="Sig_transdc_resp-reg_receiver"/>
</dbReference>
<dbReference type="Gene3D" id="3.30.450.20">
    <property type="entry name" value="PAS domain"/>
    <property type="match status" value="1"/>
</dbReference>
<dbReference type="SUPFAM" id="SSF55785">
    <property type="entry name" value="PYP-like sensor domain (PAS domain)"/>
    <property type="match status" value="1"/>
</dbReference>
<evidence type="ECO:0000256" key="4">
    <source>
        <dbReference type="ARBA" id="ARBA00022679"/>
    </source>
</evidence>
<dbReference type="AlphaFoldDB" id="A0A0Q9YTV8"/>
<dbReference type="PANTHER" id="PTHR45339:SF1">
    <property type="entry name" value="HYBRID SIGNAL TRANSDUCTION HISTIDINE KINASE J"/>
    <property type="match status" value="1"/>
</dbReference>
<evidence type="ECO:0000256" key="9">
    <source>
        <dbReference type="ARBA" id="ARBA00064003"/>
    </source>
</evidence>
<dbReference type="EMBL" id="LKAJ01000006">
    <property type="protein sequence ID" value="KRG21154.1"/>
    <property type="molecule type" value="Genomic_DNA"/>
</dbReference>
<dbReference type="Proteomes" id="UP000051497">
    <property type="component" value="Unassembled WGS sequence"/>
</dbReference>
<evidence type="ECO:0000256" key="5">
    <source>
        <dbReference type="ARBA" id="ARBA00022741"/>
    </source>
</evidence>
<dbReference type="SMART" id="SM00387">
    <property type="entry name" value="HATPase_c"/>
    <property type="match status" value="1"/>
</dbReference>
<evidence type="ECO:0000313" key="16">
    <source>
        <dbReference type="Proteomes" id="UP000051497"/>
    </source>
</evidence>
<feature type="modified residue" description="4-aspartylphosphate" evidence="11">
    <location>
        <position position="514"/>
    </location>
</feature>
<gene>
    <name evidence="14" type="primary">luxQ</name>
    <name evidence="15" type="ORF">HT99x_007015</name>
    <name evidence="14" type="ORF">HT99x_01710</name>
</gene>
<reference evidence="15" key="2">
    <citation type="journal article" date="2016" name="Genome Announc.">
        <title>Draft Genome Sequences of Two Novel Amoeba-Resistant Intranuclear Bacteria, 'Candidatus Berkiella cookevillensis' and 'Candidatus Berkiella aquae'.</title>
        <authorList>
            <person name="Mehari Y.T."/>
            <person name="Arivett B.A."/>
            <person name="Farone A.L."/>
            <person name="Gunderson J.H."/>
            <person name="Farone M.B."/>
        </authorList>
    </citation>
    <scope>NUCLEOTIDE SEQUENCE</scope>
    <source>
        <strain evidence="15">HT99</strain>
    </source>
</reference>
<dbReference type="CDD" id="cd00130">
    <property type="entry name" value="PAS"/>
    <property type="match status" value="1"/>
</dbReference>
<dbReference type="PROSITE" id="PS50110">
    <property type="entry name" value="RESPONSE_REGULATORY"/>
    <property type="match status" value="1"/>
</dbReference>
<dbReference type="EC" id="2.7.13.3" evidence="2"/>
<dbReference type="InterPro" id="IPR003661">
    <property type="entry name" value="HisK_dim/P_dom"/>
</dbReference>
<evidence type="ECO:0000259" key="12">
    <source>
        <dbReference type="PROSITE" id="PS50109"/>
    </source>
</evidence>
<evidence type="ECO:0000256" key="2">
    <source>
        <dbReference type="ARBA" id="ARBA00012438"/>
    </source>
</evidence>
<dbReference type="SUPFAM" id="SSF52172">
    <property type="entry name" value="CheY-like"/>
    <property type="match status" value="1"/>
</dbReference>
<dbReference type="CDD" id="cd17546">
    <property type="entry name" value="REC_hyHK_CKI1_RcsC-like"/>
    <property type="match status" value="1"/>
</dbReference>
<evidence type="ECO:0000313" key="15">
    <source>
        <dbReference type="EMBL" id="MCS5711178.1"/>
    </source>
</evidence>
<dbReference type="PANTHER" id="PTHR45339">
    <property type="entry name" value="HYBRID SIGNAL TRANSDUCTION HISTIDINE KINASE J"/>
    <property type="match status" value="1"/>
</dbReference>
<evidence type="ECO:0000256" key="1">
    <source>
        <dbReference type="ARBA" id="ARBA00000085"/>
    </source>
</evidence>
<dbReference type="FunFam" id="3.30.565.10:FF:000010">
    <property type="entry name" value="Sensor histidine kinase RcsC"/>
    <property type="match status" value="1"/>
</dbReference>
<keyword evidence="16" id="KW-1185">Reference proteome</keyword>
<keyword evidence="3 11" id="KW-0597">Phosphoprotein</keyword>
<comment type="catalytic activity">
    <reaction evidence="1">
        <text>ATP + protein L-histidine = ADP + protein N-phospho-L-histidine.</text>
        <dbReference type="EC" id="2.7.13.3"/>
    </reaction>
</comment>